<dbReference type="CDD" id="cd00118">
    <property type="entry name" value="LysM"/>
    <property type="match status" value="1"/>
</dbReference>
<evidence type="ECO:0000259" key="2">
    <source>
        <dbReference type="PROSITE" id="PS51782"/>
    </source>
</evidence>
<dbReference type="Gene3D" id="3.10.350.10">
    <property type="entry name" value="LysM domain"/>
    <property type="match status" value="1"/>
</dbReference>
<evidence type="ECO:0000313" key="3">
    <source>
        <dbReference type="EMBL" id="BAJ64550.1"/>
    </source>
</evidence>
<dbReference type="KEGG" id="atm:ANT_25240"/>
<dbReference type="STRING" id="926569.ANT_25240"/>
<dbReference type="Proteomes" id="UP000008922">
    <property type="component" value="Chromosome"/>
</dbReference>
<feature type="region of interest" description="Disordered" evidence="1">
    <location>
        <begin position="49"/>
        <end position="70"/>
    </location>
</feature>
<dbReference type="SMART" id="SM00257">
    <property type="entry name" value="LysM"/>
    <property type="match status" value="1"/>
</dbReference>
<sequence>MRTWRQWILGSLLIFFIGWAMGCTAPPTPAGENFPTFTPAGTLVLYRTRTPSPTPQASPTLTLPLPSPTPTPIRHVVKKGEDMFGIALRYGIAPQALLEANPTVNPRVMSVGTVLIIPAAGLPTPTGQVPSPTPQPLVLGEPVCHPALDGGAWCFVVVQNPLEQALEDVVAVIRVSGNAQGELLERTAYAPLNLLPAGKRLVLSAYFPAPFPESPQVAAELRMAHPVPAEDVRYLPAAVEVEQVQIASDGKSAVIGGNIILGESSVTAQVLWLALQAFDGAGKPVGVRRVDMPAPAQGDQSVPFKATVYSAGAPISSVEVLVEARP</sequence>
<dbReference type="PROSITE" id="PS51257">
    <property type="entry name" value="PROKAR_LIPOPROTEIN"/>
    <property type="match status" value="1"/>
</dbReference>
<protein>
    <recommendedName>
        <fullName evidence="2">LysM domain-containing protein</fullName>
    </recommendedName>
</protein>
<feature type="compositionally biased region" description="Low complexity" evidence="1">
    <location>
        <begin position="49"/>
        <end position="64"/>
    </location>
</feature>
<feature type="domain" description="LysM" evidence="2">
    <location>
        <begin position="73"/>
        <end position="117"/>
    </location>
</feature>
<dbReference type="InParanoid" id="E8MZK2"/>
<dbReference type="OrthoDB" id="164028at2"/>
<accession>E8MZK2</accession>
<dbReference type="AlphaFoldDB" id="E8MZK2"/>
<dbReference type="RefSeq" id="WP_013560905.1">
    <property type="nucleotide sequence ID" value="NC_014960.1"/>
</dbReference>
<gene>
    <name evidence="3" type="ordered locus">ANT_25240</name>
</gene>
<name>E8MZK2_ANATU</name>
<evidence type="ECO:0000313" key="4">
    <source>
        <dbReference type="Proteomes" id="UP000008922"/>
    </source>
</evidence>
<dbReference type="PROSITE" id="PS51782">
    <property type="entry name" value="LYSM"/>
    <property type="match status" value="1"/>
</dbReference>
<dbReference type="eggNOG" id="COG1388">
    <property type="taxonomic scope" value="Bacteria"/>
</dbReference>
<evidence type="ECO:0000256" key="1">
    <source>
        <dbReference type="SAM" id="MobiDB-lite"/>
    </source>
</evidence>
<dbReference type="SUPFAM" id="SSF54106">
    <property type="entry name" value="LysM domain"/>
    <property type="match status" value="1"/>
</dbReference>
<organism evidence="3 4">
    <name type="scientific">Anaerolinea thermophila (strain DSM 14523 / JCM 11388 / NBRC 100420 / UNI-1)</name>
    <dbReference type="NCBI Taxonomy" id="926569"/>
    <lineage>
        <taxon>Bacteria</taxon>
        <taxon>Bacillati</taxon>
        <taxon>Chloroflexota</taxon>
        <taxon>Anaerolineae</taxon>
        <taxon>Anaerolineales</taxon>
        <taxon>Anaerolineaceae</taxon>
        <taxon>Anaerolinea</taxon>
    </lineage>
</organism>
<keyword evidence="4" id="KW-1185">Reference proteome</keyword>
<dbReference type="Pfam" id="PF01476">
    <property type="entry name" value="LysM"/>
    <property type="match status" value="1"/>
</dbReference>
<dbReference type="EMBL" id="AP012029">
    <property type="protein sequence ID" value="BAJ64550.1"/>
    <property type="molecule type" value="Genomic_DNA"/>
</dbReference>
<dbReference type="HOGENOM" id="CLU_851640_0_0_0"/>
<proteinExistence type="predicted"/>
<dbReference type="InterPro" id="IPR018392">
    <property type="entry name" value="LysM"/>
</dbReference>
<reference evidence="3 4" key="1">
    <citation type="submission" date="2010-12" db="EMBL/GenBank/DDBJ databases">
        <title>Whole genome sequence of Anaerolinea thermophila UNI-1.</title>
        <authorList>
            <person name="Narita-Yamada S."/>
            <person name="Kishi E."/>
            <person name="Watanabe Y."/>
            <person name="Takasaki K."/>
            <person name="Ankai A."/>
            <person name="Oguchi A."/>
            <person name="Fukui S."/>
            <person name="Takahashi M."/>
            <person name="Yashiro I."/>
            <person name="Hosoyama A."/>
            <person name="Sekiguchi Y."/>
            <person name="Hanada S."/>
            <person name="Fujita N."/>
        </authorList>
    </citation>
    <scope>NUCLEOTIDE SEQUENCE [LARGE SCALE GENOMIC DNA]</scope>
    <source>
        <strain evidence="4">DSM 14523 / JCM 11388 / NBRC 100420 / UNI-1</strain>
    </source>
</reference>
<dbReference type="InterPro" id="IPR036779">
    <property type="entry name" value="LysM_dom_sf"/>
</dbReference>